<evidence type="ECO:0000313" key="4">
    <source>
        <dbReference type="Proteomes" id="UP000077519"/>
    </source>
</evidence>
<dbReference type="Pfam" id="PF02470">
    <property type="entry name" value="MlaD"/>
    <property type="match status" value="1"/>
</dbReference>
<dbReference type="InterPro" id="IPR024516">
    <property type="entry name" value="Mce_C"/>
</dbReference>
<feature type="domain" description="Mammalian cell entry C-terminal" evidence="2">
    <location>
        <begin position="122"/>
        <end position="277"/>
    </location>
</feature>
<evidence type="ECO:0000313" key="3">
    <source>
        <dbReference type="EMBL" id="OAK55555.1"/>
    </source>
</evidence>
<dbReference type="Pfam" id="PF11887">
    <property type="entry name" value="Mce4_CUP1"/>
    <property type="match status" value="1"/>
</dbReference>
<dbReference type="InterPro" id="IPR005693">
    <property type="entry name" value="Mce"/>
</dbReference>
<dbReference type="NCBIfam" id="TIGR00996">
    <property type="entry name" value="Mtu_fam_mce"/>
    <property type="match status" value="1"/>
</dbReference>
<feature type="domain" description="Mce/MlaD" evidence="1">
    <location>
        <begin position="37"/>
        <end position="116"/>
    </location>
</feature>
<evidence type="ECO:0000259" key="1">
    <source>
        <dbReference type="Pfam" id="PF02470"/>
    </source>
</evidence>
<evidence type="ECO:0000259" key="2">
    <source>
        <dbReference type="Pfam" id="PF11887"/>
    </source>
</evidence>
<dbReference type="GO" id="GO:0051701">
    <property type="term" value="P:biological process involved in interaction with host"/>
    <property type="evidence" value="ECO:0007669"/>
    <property type="project" value="TreeGrafter"/>
</dbReference>
<dbReference type="EMBL" id="LVHI01000009">
    <property type="protein sequence ID" value="OAK55555.1"/>
    <property type="molecule type" value="Genomic_DNA"/>
</dbReference>
<gene>
    <name evidence="3" type="ORF">A3K89_19575</name>
</gene>
<keyword evidence="4" id="KW-1185">Reference proteome</keyword>
<reference evidence="3 4" key="1">
    <citation type="submission" date="2016-03" db="EMBL/GenBank/DDBJ databases">
        <title>Genome sequence of Rhodococcus kyotonensis KB10.</title>
        <authorList>
            <person name="Jeong H."/>
            <person name="Hong C.E."/>
            <person name="Jo S.H."/>
            <person name="Park J.M."/>
        </authorList>
    </citation>
    <scope>NUCLEOTIDE SEQUENCE [LARGE SCALE GENOMIC DNA]</scope>
    <source>
        <strain evidence="3 4">KB10</strain>
    </source>
</reference>
<name>A0A177YJ96_9NOCA</name>
<dbReference type="PANTHER" id="PTHR33371:SF17">
    <property type="entry name" value="MCE-FAMILY PROTEIN MCE1B"/>
    <property type="match status" value="1"/>
</dbReference>
<proteinExistence type="predicted"/>
<dbReference type="Proteomes" id="UP000077519">
    <property type="component" value="Unassembled WGS sequence"/>
</dbReference>
<comment type="caution">
    <text evidence="3">The sequence shown here is derived from an EMBL/GenBank/DDBJ whole genome shotgun (WGS) entry which is preliminary data.</text>
</comment>
<dbReference type="PANTHER" id="PTHR33371">
    <property type="entry name" value="INTERMEMBRANE PHOSPHOLIPID TRANSPORT SYSTEM BINDING PROTEIN MLAD-RELATED"/>
    <property type="match status" value="1"/>
</dbReference>
<sequence>MTSVRTPLVQLAAFAVAGVVSAIVVVDTLSVPVPGDTVSYTAEFSGVEGLRDGNDVTLAGVRVGRVDDVDFTTAADRSTAVVRFSVQKAVAVPQNITAAIRYGDMLGARYLALDPPTEPSGALPDGGTIPLERTTPPVDLTALVNGFEPLFAAVDPDQVNALARSIIDAFEGEAGTIDSLLRHVASVTRGLANNEQVLTDLIADLSSVVTTMDSHRDDITRVIGGLTDMSSTVAQQGDQLETLLDDGSDAVRSLSILTTHAVDPLDAALSDANATTDSWIPNTANFDRTMTLLPELASAINHLGDYGGWLNLYTCNFILKAGDAEANIFGGTHTEICR</sequence>
<protein>
    <submittedName>
        <fullName evidence="3">Mce family protein</fullName>
    </submittedName>
</protein>
<dbReference type="GO" id="GO:0005576">
    <property type="term" value="C:extracellular region"/>
    <property type="evidence" value="ECO:0007669"/>
    <property type="project" value="TreeGrafter"/>
</dbReference>
<organism evidence="3 4">
    <name type="scientific">Rhodococcoides kyotonense</name>
    <dbReference type="NCBI Taxonomy" id="398843"/>
    <lineage>
        <taxon>Bacteria</taxon>
        <taxon>Bacillati</taxon>
        <taxon>Actinomycetota</taxon>
        <taxon>Actinomycetes</taxon>
        <taxon>Mycobacteriales</taxon>
        <taxon>Nocardiaceae</taxon>
        <taxon>Rhodococcoides</taxon>
    </lineage>
</organism>
<dbReference type="AlphaFoldDB" id="A0A177YJ96"/>
<dbReference type="InterPro" id="IPR052336">
    <property type="entry name" value="MlaD_Phospholipid_Transporter"/>
</dbReference>
<dbReference type="InterPro" id="IPR003399">
    <property type="entry name" value="Mce/MlaD"/>
</dbReference>
<dbReference type="RefSeq" id="WP_068423540.1">
    <property type="nucleotide sequence ID" value="NZ_LVHI01000009.1"/>
</dbReference>
<accession>A0A177YJ96</accession>